<comment type="caution">
    <text evidence="2">The sequence shown here is derived from an EMBL/GenBank/DDBJ whole genome shotgun (WGS) entry which is preliminary data.</text>
</comment>
<dbReference type="EMBL" id="AKWZ02000003">
    <property type="protein sequence ID" value="EPG75222.1"/>
    <property type="molecule type" value="Genomic_DNA"/>
</dbReference>
<dbReference type="GO" id="GO:0016646">
    <property type="term" value="F:oxidoreductase activity, acting on the CH-NH group of donors, NAD or NADP as acceptor"/>
    <property type="evidence" value="ECO:0007669"/>
    <property type="project" value="TreeGrafter"/>
</dbReference>
<reference evidence="2" key="1">
    <citation type="submission" date="2013-04" db="EMBL/GenBank/DDBJ databases">
        <authorList>
            <person name="Harkins D.M."/>
            <person name="Durkin A.S."/>
            <person name="Selengut J.D."/>
            <person name="Sanka R."/>
            <person name="DePew J."/>
            <person name="Purushe J."/>
            <person name="Ahmed A."/>
            <person name="van der Linden H."/>
            <person name="Goris M.G.A."/>
            <person name="Hartskeerl R.A."/>
            <person name="Vinetz J.M."/>
            <person name="Sutton G.G."/>
            <person name="Nelson W.C."/>
            <person name="Fouts D.E."/>
        </authorList>
    </citation>
    <scope>NUCLEOTIDE SEQUENCE [LARGE SCALE GENOMIC DNA]</scope>
    <source>
        <strain evidence="2">BUT 6</strain>
    </source>
</reference>
<gene>
    <name evidence="2" type="ORF">LEP1GSC058_2049</name>
</gene>
<dbReference type="InterPro" id="IPR051606">
    <property type="entry name" value="Polyketide_Oxido-like"/>
</dbReference>
<dbReference type="Pfam" id="PF13460">
    <property type="entry name" value="NAD_binding_10"/>
    <property type="match status" value="1"/>
</dbReference>
<organism evidence="2 3">
    <name type="scientific">Leptospira fainei serovar Hurstbridge str. BUT 6</name>
    <dbReference type="NCBI Taxonomy" id="1193011"/>
    <lineage>
        <taxon>Bacteria</taxon>
        <taxon>Pseudomonadati</taxon>
        <taxon>Spirochaetota</taxon>
        <taxon>Spirochaetia</taxon>
        <taxon>Leptospirales</taxon>
        <taxon>Leptospiraceae</taxon>
        <taxon>Leptospira</taxon>
    </lineage>
</organism>
<proteinExistence type="predicted"/>
<sequence length="212" mass="22609">MKIIVYGATGMIGQRIVGEALSRGHEVIAVSRNPSALKLEHPKLSKQSGNILDSKSVETFAKYADVIISAIGPDKGGNPSTLSEAAQSILEGTSNSGNKLFYFVGGAGSLEIAPNLQLVDTPTFPEAYKSAALAHREALRVFQNSSSNHWTYLSPAAMIAPGERTGKYRLGGDQLVLDAEGNSKISAEDYALALLDEIESPKHTGKRFTLAY</sequence>
<dbReference type="STRING" id="1193011.LEP1GSC058_2049"/>
<name>S3W4M0_9LEPT</name>
<dbReference type="Gene3D" id="3.40.50.720">
    <property type="entry name" value="NAD(P)-binding Rossmann-like Domain"/>
    <property type="match status" value="1"/>
</dbReference>
<protein>
    <submittedName>
        <fullName evidence="2">NADH(P)-binding protein, PF13460 family</fullName>
    </submittedName>
</protein>
<accession>S3W4M0</accession>
<keyword evidence="3" id="KW-1185">Reference proteome</keyword>
<dbReference type="InterPro" id="IPR036291">
    <property type="entry name" value="NAD(P)-bd_dom_sf"/>
</dbReference>
<dbReference type="AlphaFoldDB" id="S3W4M0"/>
<dbReference type="Proteomes" id="UP000014540">
    <property type="component" value="Unassembled WGS sequence"/>
</dbReference>
<dbReference type="CDD" id="cd05244">
    <property type="entry name" value="BVR-B_like_SDR_a"/>
    <property type="match status" value="1"/>
</dbReference>
<dbReference type="PANTHER" id="PTHR43355:SF2">
    <property type="entry name" value="FLAVIN REDUCTASE (NADPH)"/>
    <property type="match status" value="1"/>
</dbReference>
<dbReference type="RefSeq" id="WP_016548316.1">
    <property type="nucleotide sequence ID" value="NZ_AKWZ02000003.1"/>
</dbReference>
<dbReference type="SUPFAM" id="SSF51735">
    <property type="entry name" value="NAD(P)-binding Rossmann-fold domains"/>
    <property type="match status" value="1"/>
</dbReference>
<evidence type="ECO:0000259" key="1">
    <source>
        <dbReference type="Pfam" id="PF13460"/>
    </source>
</evidence>
<dbReference type="InterPro" id="IPR016040">
    <property type="entry name" value="NAD(P)-bd_dom"/>
</dbReference>
<feature type="domain" description="NAD(P)-binding" evidence="1">
    <location>
        <begin position="7"/>
        <end position="201"/>
    </location>
</feature>
<dbReference type="OrthoDB" id="9785372at2"/>
<evidence type="ECO:0000313" key="3">
    <source>
        <dbReference type="Proteomes" id="UP000014540"/>
    </source>
</evidence>
<evidence type="ECO:0000313" key="2">
    <source>
        <dbReference type="EMBL" id="EPG75222.1"/>
    </source>
</evidence>
<dbReference type="PANTHER" id="PTHR43355">
    <property type="entry name" value="FLAVIN REDUCTASE (NADPH)"/>
    <property type="match status" value="1"/>
</dbReference>